<dbReference type="NCBIfam" id="TIGR02841">
    <property type="entry name" value="spore_YyaC"/>
    <property type="match status" value="1"/>
</dbReference>
<proteinExistence type="predicted"/>
<dbReference type="SUPFAM" id="SSF53163">
    <property type="entry name" value="HybD-like"/>
    <property type="match status" value="1"/>
</dbReference>
<dbReference type="InterPro" id="IPR009665">
    <property type="entry name" value="YyaC"/>
</dbReference>
<dbReference type="InterPro" id="IPR023430">
    <property type="entry name" value="Pept_HybD-like_dom_sf"/>
</dbReference>
<gene>
    <name evidence="1" type="primary">sprC</name>
    <name evidence="1" type="ORF">R50_2780</name>
</gene>
<keyword evidence="2" id="KW-1185">Reference proteome</keyword>
<dbReference type="GO" id="GO:0006508">
    <property type="term" value="P:proteolysis"/>
    <property type="evidence" value="ECO:0007669"/>
    <property type="project" value="UniProtKB-KW"/>
</dbReference>
<dbReference type="Proteomes" id="UP000503399">
    <property type="component" value="Chromosome"/>
</dbReference>
<dbReference type="GO" id="GO:0008233">
    <property type="term" value="F:peptidase activity"/>
    <property type="evidence" value="ECO:0007669"/>
    <property type="project" value="UniProtKB-KW"/>
</dbReference>
<dbReference type="Pfam" id="PF06866">
    <property type="entry name" value="DUF1256"/>
    <property type="match status" value="1"/>
</dbReference>
<organism evidence="1 2">
    <name type="scientific">Candidatus Hydrogenisulfobacillus filiaventi</name>
    <dbReference type="NCBI Taxonomy" id="2707344"/>
    <lineage>
        <taxon>Bacteria</taxon>
        <taxon>Bacillati</taxon>
        <taxon>Bacillota</taxon>
        <taxon>Clostridia</taxon>
        <taxon>Eubacteriales</taxon>
        <taxon>Clostridiales Family XVII. Incertae Sedis</taxon>
        <taxon>Candidatus Hydrogenisulfobacillus</taxon>
    </lineage>
</organism>
<accession>A0A6F8ZJV3</accession>
<protein>
    <submittedName>
        <fullName evidence="1">Spore-specific protease</fullName>
    </submittedName>
</protein>
<evidence type="ECO:0000313" key="1">
    <source>
        <dbReference type="EMBL" id="CAB1130269.1"/>
    </source>
</evidence>
<keyword evidence="1" id="KW-0378">Hydrolase</keyword>
<evidence type="ECO:0000313" key="2">
    <source>
        <dbReference type="Proteomes" id="UP000503399"/>
    </source>
</evidence>
<name>A0A6F8ZJV3_9FIRM</name>
<dbReference type="AlphaFoldDB" id="A0A6F8ZJV3"/>
<dbReference type="EMBL" id="LR778114">
    <property type="protein sequence ID" value="CAB1130269.1"/>
    <property type="molecule type" value="Genomic_DNA"/>
</dbReference>
<keyword evidence="1" id="KW-0645">Protease</keyword>
<reference evidence="1 2" key="1">
    <citation type="submission" date="2020-02" db="EMBL/GenBank/DDBJ databases">
        <authorList>
            <person name="Hogendoorn C."/>
        </authorList>
    </citation>
    <scope>NUCLEOTIDE SEQUENCE [LARGE SCALE GENOMIC DNA]</scope>
    <source>
        <strain evidence="1">R501</strain>
    </source>
</reference>
<dbReference type="KEGG" id="hfv:R50_2780"/>
<sequence>MADSLPLSRGAAMPAEQRVHMNDPDAAATLAGLLRRLWAALRPPTLILCIGTDRSTGDALGPLVGSRLMRAHLPGIRIAGTLDHPVHAANLPGALRELRLTEATVLAVDACLGRLETIGTISLGRGAIRPGAGVNKSLPAVGDYHITATVNVGGFMEYFVLQNTRLAVVMKMADIIADALIESLSG</sequence>